<feature type="transmembrane region" description="Helical" evidence="2">
    <location>
        <begin position="248"/>
        <end position="268"/>
    </location>
</feature>
<accession>A0A8W8KQU6</accession>
<keyword evidence="4" id="KW-1185">Reference proteome</keyword>
<dbReference type="Proteomes" id="UP000005408">
    <property type="component" value="Unassembled WGS sequence"/>
</dbReference>
<proteinExistence type="predicted"/>
<evidence type="ECO:0000313" key="4">
    <source>
        <dbReference type="Proteomes" id="UP000005408"/>
    </source>
</evidence>
<dbReference type="EnsemblMetazoa" id="G24561.1">
    <property type="protein sequence ID" value="G24561.1:cds"/>
    <property type="gene ID" value="G24561"/>
</dbReference>
<keyword evidence="2" id="KW-0472">Membrane</keyword>
<feature type="coiled-coil region" evidence="1">
    <location>
        <begin position="192"/>
        <end position="226"/>
    </location>
</feature>
<name>A0A8W8KQU6_MAGGI</name>
<keyword evidence="1" id="KW-0175">Coiled coil</keyword>
<protein>
    <submittedName>
        <fullName evidence="3">Uncharacterized protein</fullName>
    </submittedName>
</protein>
<reference evidence="3" key="1">
    <citation type="submission" date="2022-08" db="UniProtKB">
        <authorList>
            <consortium name="EnsemblMetazoa"/>
        </authorList>
    </citation>
    <scope>IDENTIFICATION</scope>
    <source>
        <strain evidence="3">05x7-T-G4-1.051#20</strain>
    </source>
</reference>
<organism evidence="3 4">
    <name type="scientific">Magallana gigas</name>
    <name type="common">Pacific oyster</name>
    <name type="synonym">Crassostrea gigas</name>
    <dbReference type="NCBI Taxonomy" id="29159"/>
    <lineage>
        <taxon>Eukaryota</taxon>
        <taxon>Metazoa</taxon>
        <taxon>Spiralia</taxon>
        <taxon>Lophotrochozoa</taxon>
        <taxon>Mollusca</taxon>
        <taxon>Bivalvia</taxon>
        <taxon>Autobranchia</taxon>
        <taxon>Pteriomorphia</taxon>
        <taxon>Ostreida</taxon>
        <taxon>Ostreoidea</taxon>
        <taxon>Ostreidae</taxon>
        <taxon>Magallana</taxon>
    </lineage>
</organism>
<evidence type="ECO:0000313" key="3">
    <source>
        <dbReference type="EnsemblMetazoa" id="G24561.1:cds"/>
    </source>
</evidence>
<keyword evidence="2" id="KW-0812">Transmembrane</keyword>
<feature type="transmembrane region" description="Helical" evidence="2">
    <location>
        <begin position="91"/>
        <end position="116"/>
    </location>
</feature>
<evidence type="ECO:0000256" key="1">
    <source>
        <dbReference type="SAM" id="Coils"/>
    </source>
</evidence>
<evidence type="ECO:0000256" key="2">
    <source>
        <dbReference type="SAM" id="Phobius"/>
    </source>
</evidence>
<keyword evidence="2" id="KW-1133">Transmembrane helix</keyword>
<dbReference type="AlphaFoldDB" id="A0A8W8KQU6"/>
<sequence>MEKLDHLNENQDDVLEETYYDLNSKSKQSSQDIREPSEIIPHDLKHNIPEAMTHDNYVVDDDKIKPSGTTDNTYIENFAKKSIRTTKEGSLNGFLIITAVLMLVQSLTAVIIYVILTYNMKQQYDELEITLFNRLTGDHNKMSILLNKDGTDAKEPLDEKRIKQIETEIEITRNYTKHILEPRIGEEDEKIIKILKDLQSQLQGRLNELQVQINTLRNYYKALEGKDLKMENIILSIEEFVRKEIYDISLYIVVLLFVAVIVVFRVVYDKLKPKQLRAADSTCTVPADVSNGQSLMSGPKQKFSKVDQFSSDLIKKLLQKSKEKGVGIVSFNLSTQENHWRCFKALDIPSSLSVKAYVILKLDDLMLVQPYMQMVIFIDSNERNIILENSETEIGDIRRRTTEVLLEVGCNVFVVYYSDKNSKSLPKENLYNTSLYSINNHTVLSRLRSRGRVFSVYDTFHPQQVQMLKNCLT</sequence>